<proteinExistence type="predicted"/>
<evidence type="ECO:0000313" key="1">
    <source>
        <dbReference type="EMBL" id="KAF2887364.1"/>
    </source>
</evidence>
<comment type="caution">
    <text evidence="1">The sequence shown here is derived from an EMBL/GenBank/DDBJ whole genome shotgun (WGS) entry which is preliminary data.</text>
</comment>
<dbReference type="OrthoDB" id="6773632at2759"/>
<protein>
    <submittedName>
        <fullName evidence="1">Uncharacterized protein</fullName>
    </submittedName>
</protein>
<evidence type="ECO:0000313" key="2">
    <source>
        <dbReference type="Proteomes" id="UP000801492"/>
    </source>
</evidence>
<dbReference type="Proteomes" id="UP000801492">
    <property type="component" value="Unassembled WGS sequence"/>
</dbReference>
<gene>
    <name evidence="1" type="ORF">ILUMI_18809</name>
</gene>
<feature type="non-terminal residue" evidence="1">
    <location>
        <position position="1"/>
    </location>
</feature>
<accession>A0A8K0CHB2</accession>
<keyword evidence="2" id="KW-1185">Reference proteome</keyword>
<sequence length="148" mass="17510">DAVHATLKRFTKKRIVWAPSEWDTIITNARSHPRPFEVIRLHHIDFGNWKRYGDECLPAKTRTMDGQIFQISRLRQAMFEKGKLSFQVNYVYNCLEANLEIQFANLHNMCQKNEIPEKFHTEYYDLRSKASVRDTLPETDVEDCSETE</sequence>
<reference evidence="1" key="1">
    <citation type="submission" date="2019-08" db="EMBL/GenBank/DDBJ databases">
        <title>The genome of the North American firefly Photinus pyralis.</title>
        <authorList>
            <consortium name="Photinus pyralis genome working group"/>
            <person name="Fallon T.R."/>
            <person name="Sander Lower S.E."/>
            <person name="Weng J.-K."/>
        </authorList>
    </citation>
    <scope>NUCLEOTIDE SEQUENCE</scope>
    <source>
        <strain evidence="1">TRF0915ILg1</strain>
        <tissue evidence="1">Whole body</tissue>
    </source>
</reference>
<organism evidence="1 2">
    <name type="scientific">Ignelater luminosus</name>
    <name type="common">Cucubano</name>
    <name type="synonym">Pyrophorus luminosus</name>
    <dbReference type="NCBI Taxonomy" id="2038154"/>
    <lineage>
        <taxon>Eukaryota</taxon>
        <taxon>Metazoa</taxon>
        <taxon>Ecdysozoa</taxon>
        <taxon>Arthropoda</taxon>
        <taxon>Hexapoda</taxon>
        <taxon>Insecta</taxon>
        <taxon>Pterygota</taxon>
        <taxon>Neoptera</taxon>
        <taxon>Endopterygota</taxon>
        <taxon>Coleoptera</taxon>
        <taxon>Polyphaga</taxon>
        <taxon>Elateriformia</taxon>
        <taxon>Elateroidea</taxon>
        <taxon>Elateridae</taxon>
        <taxon>Agrypninae</taxon>
        <taxon>Pyrophorini</taxon>
        <taxon>Ignelater</taxon>
    </lineage>
</organism>
<dbReference type="AlphaFoldDB" id="A0A8K0CHB2"/>
<dbReference type="EMBL" id="VTPC01083876">
    <property type="protein sequence ID" value="KAF2887364.1"/>
    <property type="molecule type" value="Genomic_DNA"/>
</dbReference>
<name>A0A8K0CHB2_IGNLU</name>